<reference evidence="2" key="4">
    <citation type="submission" date="2025-09" db="UniProtKB">
        <authorList>
            <consortium name="Ensembl"/>
        </authorList>
    </citation>
    <scope>IDENTIFICATION</scope>
</reference>
<reference evidence="3" key="1">
    <citation type="journal article" date="2002" name="Science">
        <title>The draft genome of Ciona intestinalis: insights into chordate and vertebrate origins.</title>
        <authorList>
            <person name="Dehal P."/>
            <person name="Satou Y."/>
            <person name="Campbell R.K."/>
            <person name="Chapman J."/>
            <person name="Degnan B."/>
            <person name="De Tomaso A."/>
            <person name="Davidson B."/>
            <person name="Di Gregorio A."/>
            <person name="Gelpke M."/>
            <person name="Goodstein D.M."/>
            <person name="Harafuji N."/>
            <person name="Hastings K.E."/>
            <person name="Ho I."/>
            <person name="Hotta K."/>
            <person name="Huang W."/>
            <person name="Kawashima T."/>
            <person name="Lemaire P."/>
            <person name="Martinez D."/>
            <person name="Meinertzhagen I.A."/>
            <person name="Necula S."/>
            <person name="Nonaka M."/>
            <person name="Putnam N."/>
            <person name="Rash S."/>
            <person name="Saiga H."/>
            <person name="Satake M."/>
            <person name="Terry A."/>
            <person name="Yamada L."/>
            <person name="Wang H.G."/>
            <person name="Awazu S."/>
            <person name="Azumi K."/>
            <person name="Boore J."/>
            <person name="Branno M."/>
            <person name="Chin-Bow S."/>
            <person name="DeSantis R."/>
            <person name="Doyle S."/>
            <person name="Francino P."/>
            <person name="Keys D.N."/>
            <person name="Haga S."/>
            <person name="Hayashi H."/>
            <person name="Hino K."/>
            <person name="Imai K.S."/>
            <person name="Inaba K."/>
            <person name="Kano S."/>
            <person name="Kobayashi K."/>
            <person name="Kobayashi M."/>
            <person name="Lee B.I."/>
            <person name="Makabe K.W."/>
            <person name="Manohar C."/>
            <person name="Matassi G."/>
            <person name="Medina M."/>
            <person name="Mochizuki Y."/>
            <person name="Mount S."/>
            <person name="Morishita T."/>
            <person name="Miura S."/>
            <person name="Nakayama A."/>
            <person name="Nishizaka S."/>
            <person name="Nomoto H."/>
            <person name="Ohta F."/>
            <person name="Oishi K."/>
            <person name="Rigoutsos I."/>
            <person name="Sano M."/>
            <person name="Sasaki A."/>
            <person name="Sasakura Y."/>
            <person name="Shoguchi E."/>
            <person name="Shin-i T."/>
            <person name="Spagnuolo A."/>
            <person name="Stainier D."/>
            <person name="Suzuki M.M."/>
            <person name="Tassy O."/>
            <person name="Takatori N."/>
            <person name="Tokuoka M."/>
            <person name="Yagi K."/>
            <person name="Yoshizaki F."/>
            <person name="Wada S."/>
            <person name="Zhang C."/>
            <person name="Hyatt P.D."/>
            <person name="Larimer F."/>
            <person name="Detter C."/>
            <person name="Doggett N."/>
            <person name="Glavina T."/>
            <person name="Hawkins T."/>
            <person name="Richardson P."/>
            <person name="Lucas S."/>
            <person name="Kohara Y."/>
            <person name="Levine M."/>
            <person name="Satoh N."/>
            <person name="Rokhsar D.S."/>
        </authorList>
    </citation>
    <scope>NUCLEOTIDE SEQUENCE [LARGE SCALE GENOMIC DNA]</scope>
</reference>
<reference evidence="2" key="3">
    <citation type="submission" date="2025-08" db="UniProtKB">
        <authorList>
            <consortium name="Ensembl"/>
        </authorList>
    </citation>
    <scope>IDENTIFICATION</scope>
</reference>
<dbReference type="Proteomes" id="UP000008144">
    <property type="component" value="Chromosome 1"/>
</dbReference>
<accession>F6QLB0</accession>
<dbReference type="AlphaFoldDB" id="F6QLB0"/>
<feature type="compositionally biased region" description="Basic and acidic residues" evidence="1">
    <location>
        <begin position="113"/>
        <end position="123"/>
    </location>
</feature>
<reference evidence="2" key="2">
    <citation type="journal article" date="2008" name="Genome Biol.">
        <title>Improved genome assembly and evidence-based global gene model set for the chordate Ciona intestinalis: new insight into intron and operon populations.</title>
        <authorList>
            <person name="Satou Y."/>
            <person name="Mineta K."/>
            <person name="Ogasawara M."/>
            <person name="Sasakura Y."/>
            <person name="Shoguchi E."/>
            <person name="Ueno K."/>
            <person name="Yamada L."/>
            <person name="Matsumoto J."/>
            <person name="Wasserscheid J."/>
            <person name="Dewar K."/>
            <person name="Wiley G.B."/>
            <person name="Macmil S.L."/>
            <person name="Roe B.A."/>
            <person name="Zeller R.W."/>
            <person name="Hastings K.E."/>
            <person name="Lemaire P."/>
            <person name="Lindquist E."/>
            <person name="Endo T."/>
            <person name="Hotta K."/>
            <person name="Inaba K."/>
        </authorList>
    </citation>
    <scope>NUCLEOTIDE SEQUENCE [LARGE SCALE GENOMIC DNA]</scope>
    <source>
        <strain evidence="2">wild type</strain>
    </source>
</reference>
<evidence type="ECO:0000256" key="1">
    <source>
        <dbReference type="SAM" id="MobiDB-lite"/>
    </source>
</evidence>
<feature type="compositionally biased region" description="Basic residues" evidence="1">
    <location>
        <begin position="153"/>
        <end position="164"/>
    </location>
</feature>
<dbReference type="EMBL" id="EAAA01000042">
    <property type="status" value="NOT_ANNOTATED_CDS"/>
    <property type="molecule type" value="Genomic_DNA"/>
</dbReference>
<dbReference type="HOGENOM" id="CLU_1531985_0_0_1"/>
<evidence type="ECO:0000313" key="3">
    <source>
        <dbReference type="Proteomes" id="UP000008144"/>
    </source>
</evidence>
<name>F6QLB0_CIOIN</name>
<feature type="region of interest" description="Disordered" evidence="1">
    <location>
        <begin position="84"/>
        <end position="175"/>
    </location>
</feature>
<dbReference type="InParanoid" id="F6QLB0"/>
<proteinExistence type="predicted"/>
<keyword evidence="3" id="KW-1185">Reference proteome</keyword>
<organism evidence="2 3">
    <name type="scientific">Ciona intestinalis</name>
    <name type="common">Transparent sea squirt</name>
    <name type="synonym">Ascidia intestinalis</name>
    <dbReference type="NCBI Taxonomy" id="7719"/>
    <lineage>
        <taxon>Eukaryota</taxon>
        <taxon>Metazoa</taxon>
        <taxon>Chordata</taxon>
        <taxon>Tunicata</taxon>
        <taxon>Ascidiacea</taxon>
        <taxon>Phlebobranchia</taxon>
        <taxon>Cionidae</taxon>
        <taxon>Ciona</taxon>
    </lineage>
</organism>
<dbReference type="Ensembl" id="ENSCINT00000025482.2">
    <property type="protein sequence ID" value="ENSCINP00000025236.2"/>
    <property type="gene ID" value="ENSCING00000013833.2"/>
</dbReference>
<feature type="region of interest" description="Disordered" evidence="1">
    <location>
        <begin position="1"/>
        <end position="46"/>
    </location>
</feature>
<feature type="compositionally biased region" description="Basic and acidic residues" evidence="1">
    <location>
        <begin position="93"/>
        <end position="103"/>
    </location>
</feature>
<protein>
    <submittedName>
        <fullName evidence="2">Uncharacterized protein</fullName>
    </submittedName>
</protein>
<evidence type="ECO:0000313" key="2">
    <source>
        <dbReference type="Ensembl" id="ENSCINP00000025236.2"/>
    </source>
</evidence>
<sequence>MFDRRSIGVRSSRSRTSDVFSQSQCSELPRSPSRCGPPPLPERRGFQPRMEMLHEHDESGDHLMRTRTRSLIRDEQSQRIIVPDVTSPQLERTTSRREFDRRASLPSRRHVRERSSDFNREMSRVTTDGSFKRLSDNPSSRRSRRATIEPRNNHHYRRHRRLPRSHSNDAFKAGM</sequence>